<dbReference type="RefSeq" id="WP_044330541.1">
    <property type="nucleotide sequence ID" value="NZ_CP010836.1"/>
</dbReference>
<feature type="signal peptide" evidence="1">
    <location>
        <begin position="1"/>
        <end position="25"/>
    </location>
</feature>
<dbReference type="InterPro" id="IPR032638">
    <property type="entry name" value="Porin_5"/>
</dbReference>
<reference evidence="2 3" key="2">
    <citation type="submission" date="2015-02" db="EMBL/GenBank/DDBJ databases">
        <title>The complete genome of Sphingomonas hengshuiensis sp. WHSC-8 isolated from soil of Hengshui Lake.</title>
        <authorList>
            <person name="Wei S."/>
            <person name="Guo J."/>
            <person name="Su C."/>
            <person name="Wu R."/>
            <person name="Zhang Z."/>
            <person name="Liang K."/>
            <person name="Li H."/>
            <person name="Wang T."/>
            <person name="Liu H."/>
            <person name="Zhang C."/>
            <person name="Li Z."/>
            <person name="Wang Q."/>
            <person name="Meng J."/>
        </authorList>
    </citation>
    <scope>NUCLEOTIDE SEQUENCE [LARGE SCALE GENOMIC DNA]</scope>
    <source>
        <strain evidence="2 3">WHSC-8</strain>
    </source>
</reference>
<gene>
    <name evidence="2" type="ORF">TS85_03890</name>
</gene>
<name>A0A7U4J6I4_9SPHN</name>
<organism evidence="2 3">
    <name type="scientific">Sphingomonas hengshuiensis</name>
    <dbReference type="NCBI Taxonomy" id="1609977"/>
    <lineage>
        <taxon>Bacteria</taxon>
        <taxon>Pseudomonadati</taxon>
        <taxon>Pseudomonadota</taxon>
        <taxon>Alphaproteobacteria</taxon>
        <taxon>Sphingomonadales</taxon>
        <taxon>Sphingomonadaceae</taxon>
        <taxon>Sphingomonas</taxon>
    </lineage>
</organism>
<sequence length="511" mass="54867">MNIFKLLIGTSLTALVLTSATPASAQAVDDIGFDLLQLLVDEGLISREKAQGLLERARASAELRQKREVAANQPAVDIAYVPQVVREEIKAEAKAEMLKEAREGGLLAPDALPAWVKAVKLSGDFRVRFQSERFDPDNFPFFPDVAAINAAGGVADAAGFPLLNSTVNRKRAQFRGRFNVEATVSPNVAVGFGLAGGQVPGAVSTGSLLGDFYDPKGVWIDNIYARFTPAKGVDLTVGRMPNPFYSTDMVWDPDIRPEGAVLSGRYQFNNGIGAFATAGVLPLQERERFADSYLYAGQIGVEAPLTDGISAKLAAAYYYYDNLQSMKNPADGSRLNDWSAPAIVARGNSVFNMRTDGTTTLAGLAANYELVAGTGRIRYSTGEIGVGLTGEVVKNLGLDTAQVARLRGEPGVTPGSLGWQVRLDAGYSSITRPGQWRAAAAYKRIETDAVLDLFTDGEFGLGGTDVKGYVLEAEYGIFTNTGIELRYLSSDSINRPPLAIDVLQINLNTRF</sequence>
<evidence type="ECO:0000313" key="2">
    <source>
        <dbReference type="EMBL" id="AJP71146.1"/>
    </source>
</evidence>
<dbReference type="EMBL" id="CP010836">
    <property type="protein sequence ID" value="AJP71146.1"/>
    <property type="molecule type" value="Genomic_DNA"/>
</dbReference>
<keyword evidence="3" id="KW-1185">Reference proteome</keyword>
<protein>
    <recommendedName>
        <fullName evidence="4">Porin</fullName>
    </recommendedName>
</protein>
<reference evidence="2 3" key="1">
    <citation type="journal article" date="2015" name="Int. J. Syst. Evol. Microbiol.">
        <title>Sphingomonas hengshuiensis sp. nov., isolated from lake wetland.</title>
        <authorList>
            <person name="Wei S."/>
            <person name="Wang T."/>
            <person name="Liu H."/>
            <person name="Zhang C."/>
            <person name="Guo J."/>
            <person name="Wang Q."/>
            <person name="Liang K."/>
            <person name="Zhang Z."/>
        </authorList>
    </citation>
    <scope>NUCLEOTIDE SEQUENCE [LARGE SCALE GENOMIC DNA]</scope>
    <source>
        <strain evidence="2 3">WHSC-8</strain>
    </source>
</reference>
<keyword evidence="1" id="KW-0732">Signal</keyword>
<dbReference type="KEGG" id="sphi:TS85_03890"/>
<evidence type="ECO:0008006" key="4">
    <source>
        <dbReference type="Google" id="ProtNLM"/>
    </source>
</evidence>
<proteinExistence type="predicted"/>
<dbReference type="Pfam" id="PF16930">
    <property type="entry name" value="Porin_5"/>
    <property type="match status" value="1"/>
</dbReference>
<evidence type="ECO:0000256" key="1">
    <source>
        <dbReference type="SAM" id="SignalP"/>
    </source>
</evidence>
<dbReference type="AlphaFoldDB" id="A0A7U4J6I4"/>
<feature type="chain" id="PRO_5031270799" description="Porin" evidence="1">
    <location>
        <begin position="26"/>
        <end position="511"/>
    </location>
</feature>
<evidence type="ECO:0000313" key="3">
    <source>
        <dbReference type="Proteomes" id="UP000032300"/>
    </source>
</evidence>
<accession>A0A7U4J6I4</accession>
<dbReference type="Proteomes" id="UP000032300">
    <property type="component" value="Chromosome"/>
</dbReference>